<evidence type="ECO:0000313" key="1">
    <source>
        <dbReference type="EMBL" id="CAB4147311.1"/>
    </source>
</evidence>
<accession>A0A6J5MMV4</accession>
<sequence length="825" mass="92249">MSVVITSRTFYDEFTDVGGGGVTYLNGGIGNRMKCVIEFYTFLGKENSRMVFDSATKTITNGNRLDTTNFISDGWLVGMTIDVIDTVSNNGTYTITAVESTVITVAEALVNETDESCSFYDTTPITACDFLYNVIPNGASESYASLTDRGNIQKYVVDGIASGTATPVYFIVGSNSMGWVTNEITDTTTGETSEVFIEGAGITDYKQAFTLTQWFTVTPLWLNNQDRNFANNIAPDYLILPNGLKYIFRINAKFDFYDPIVPHTGGISNENGMSCWYNANNTNTRSLYNVTSITYSNPATSEIFDAIDFSIPTNVVIALYSVAGSFLYTAPSSPSTAITVDFIWNDLNLVDFTNTPDTTLRQNFMNDRLMMAITDVATDGEYFGTNYQVITNCTITYTDANNIEISFDTDFASYLQTILTDQPISNRNYSILISTQDETITTTKQNDRVVVLADYNQLAYDQTDATLIEALDEFHVYQYPNIDANDENYVLGWGGDPFYVDFPFLLLTDPDADGVYPSLRSCGMQVVAVKTGEDDFVIESTTFDTGFAIVRGGVQAIDLSQSRSFIGLPDEYNTCSITRDDTIDTHTQSGYRFKYAFALRYEYWLNVIQTSQQWQYPIYQDITDVSQLWETMVANGWTLQLKFIADVRGYDDHITNFWAYTEMDQRAIGSAPDGGITFTCVIDFINEDDVVVGTYDTSDPTLYGAILIGTKTKIRCSFYGNFTTMPVGFNSFYGYLFMDLLNSGGINNRRFAQTEFDSEIGSPFTFAVADPLADLSWSSANMTINLFYYSKVTLECWYDDTVLNWAVNNEGVQIYPKLGFLNFIS</sequence>
<organism evidence="1">
    <name type="scientific">uncultured Caudovirales phage</name>
    <dbReference type="NCBI Taxonomy" id="2100421"/>
    <lineage>
        <taxon>Viruses</taxon>
        <taxon>Duplodnaviria</taxon>
        <taxon>Heunggongvirae</taxon>
        <taxon>Uroviricota</taxon>
        <taxon>Caudoviricetes</taxon>
        <taxon>Peduoviridae</taxon>
        <taxon>Maltschvirus</taxon>
        <taxon>Maltschvirus maltsch</taxon>
    </lineage>
</organism>
<reference evidence="1" key="1">
    <citation type="submission" date="2020-04" db="EMBL/GenBank/DDBJ databases">
        <authorList>
            <person name="Chiriac C."/>
            <person name="Salcher M."/>
            <person name="Ghai R."/>
            <person name="Kavagutti S V."/>
        </authorList>
    </citation>
    <scope>NUCLEOTIDE SEQUENCE</scope>
</reference>
<protein>
    <submittedName>
        <fullName evidence="1">Uncharacterized protein</fullName>
    </submittedName>
</protein>
<gene>
    <name evidence="1" type="ORF">UFOVP518_22</name>
</gene>
<name>A0A6J5MMV4_9CAUD</name>
<dbReference type="EMBL" id="LR796478">
    <property type="protein sequence ID" value="CAB4147311.1"/>
    <property type="molecule type" value="Genomic_DNA"/>
</dbReference>
<proteinExistence type="predicted"/>